<dbReference type="GO" id="GO:0005524">
    <property type="term" value="F:ATP binding"/>
    <property type="evidence" value="ECO:0007669"/>
    <property type="project" value="UniProtKB-KW"/>
</dbReference>
<dbReference type="GO" id="GO:0003723">
    <property type="term" value="F:RNA binding"/>
    <property type="evidence" value="ECO:0007669"/>
    <property type="project" value="TreeGrafter"/>
</dbReference>
<evidence type="ECO:0000259" key="3">
    <source>
        <dbReference type="SMART" id="SM00382"/>
    </source>
</evidence>
<evidence type="ECO:0000256" key="1">
    <source>
        <dbReference type="ARBA" id="ARBA00022741"/>
    </source>
</evidence>
<gene>
    <name evidence="4" type="ORF">L9F63_025146</name>
</gene>
<proteinExistence type="predicted"/>
<dbReference type="Gene3D" id="3.40.50.300">
    <property type="entry name" value="P-loop containing nucleotide triphosphate hydrolases"/>
    <property type="match status" value="1"/>
</dbReference>
<keyword evidence="1" id="KW-0547">Nucleotide-binding</keyword>
<dbReference type="PANTHER" id="PTHR23077:SF171">
    <property type="entry name" value="NUCLEAR VALOSIN-CONTAINING PROTEIN-LIKE"/>
    <property type="match status" value="1"/>
</dbReference>
<dbReference type="GO" id="GO:1990275">
    <property type="term" value="F:preribosome binding"/>
    <property type="evidence" value="ECO:0007669"/>
    <property type="project" value="TreeGrafter"/>
</dbReference>
<dbReference type="InterPro" id="IPR003959">
    <property type="entry name" value="ATPase_AAA_core"/>
</dbReference>
<sequence>MPPSGALLFGPPGWGKAHIAKAVANEAGMNFISVKGPAIINMDVHESIQAVKEVFEKARNSAPCLIFFDEIDALIPNNMGGYRELIASAMMDEMNTIDIRKGVFLLGASNCPSIIHPRALTSHSLVKNVYVGIPTPAERLIF</sequence>
<dbReference type="GO" id="GO:0016887">
    <property type="term" value="F:ATP hydrolysis activity"/>
    <property type="evidence" value="ECO:0007669"/>
    <property type="project" value="InterPro"/>
</dbReference>
<dbReference type="EMBL" id="JASPKZ010009126">
    <property type="protein sequence ID" value="KAJ9577993.1"/>
    <property type="molecule type" value="Genomic_DNA"/>
</dbReference>
<protein>
    <recommendedName>
        <fullName evidence="3">AAA+ ATPase domain-containing protein</fullName>
    </recommendedName>
</protein>
<keyword evidence="5" id="KW-1185">Reference proteome</keyword>
<dbReference type="SUPFAM" id="SSF52540">
    <property type="entry name" value="P-loop containing nucleoside triphosphate hydrolases"/>
    <property type="match status" value="1"/>
</dbReference>
<dbReference type="GO" id="GO:0005634">
    <property type="term" value="C:nucleus"/>
    <property type="evidence" value="ECO:0007669"/>
    <property type="project" value="TreeGrafter"/>
</dbReference>
<dbReference type="SMART" id="SM00382">
    <property type="entry name" value="AAA"/>
    <property type="match status" value="1"/>
</dbReference>
<dbReference type="Proteomes" id="UP001233999">
    <property type="component" value="Unassembled WGS sequence"/>
</dbReference>
<dbReference type="GO" id="GO:0042254">
    <property type="term" value="P:ribosome biogenesis"/>
    <property type="evidence" value="ECO:0007669"/>
    <property type="project" value="TreeGrafter"/>
</dbReference>
<feature type="domain" description="AAA+ ATPase" evidence="3">
    <location>
        <begin position="2"/>
        <end position="135"/>
    </location>
</feature>
<reference evidence="4" key="1">
    <citation type="journal article" date="2023" name="IScience">
        <title>Live-bearing cockroach genome reveals convergent evolutionary mechanisms linked to viviparity in insects and beyond.</title>
        <authorList>
            <person name="Fouks B."/>
            <person name="Harrison M.C."/>
            <person name="Mikhailova A.A."/>
            <person name="Marchal E."/>
            <person name="English S."/>
            <person name="Carruthers M."/>
            <person name="Jennings E.C."/>
            <person name="Chiamaka E.L."/>
            <person name="Frigard R.A."/>
            <person name="Pippel M."/>
            <person name="Attardo G.M."/>
            <person name="Benoit J.B."/>
            <person name="Bornberg-Bauer E."/>
            <person name="Tobe S.S."/>
        </authorList>
    </citation>
    <scope>NUCLEOTIDE SEQUENCE</scope>
    <source>
        <strain evidence="4">Stay&amp;Tobe</strain>
    </source>
</reference>
<dbReference type="InterPro" id="IPR027417">
    <property type="entry name" value="P-loop_NTPase"/>
</dbReference>
<evidence type="ECO:0000256" key="2">
    <source>
        <dbReference type="ARBA" id="ARBA00022840"/>
    </source>
</evidence>
<comment type="caution">
    <text evidence="4">The sequence shown here is derived from an EMBL/GenBank/DDBJ whole genome shotgun (WGS) entry which is preliminary data.</text>
</comment>
<dbReference type="AlphaFoldDB" id="A0AAD8E5G0"/>
<name>A0AAD8E5G0_DIPPU</name>
<dbReference type="PANTHER" id="PTHR23077">
    <property type="entry name" value="AAA-FAMILY ATPASE"/>
    <property type="match status" value="1"/>
</dbReference>
<organism evidence="4 5">
    <name type="scientific">Diploptera punctata</name>
    <name type="common">Pacific beetle cockroach</name>
    <dbReference type="NCBI Taxonomy" id="6984"/>
    <lineage>
        <taxon>Eukaryota</taxon>
        <taxon>Metazoa</taxon>
        <taxon>Ecdysozoa</taxon>
        <taxon>Arthropoda</taxon>
        <taxon>Hexapoda</taxon>
        <taxon>Insecta</taxon>
        <taxon>Pterygota</taxon>
        <taxon>Neoptera</taxon>
        <taxon>Polyneoptera</taxon>
        <taxon>Dictyoptera</taxon>
        <taxon>Blattodea</taxon>
        <taxon>Blaberoidea</taxon>
        <taxon>Blaberidae</taxon>
        <taxon>Diplopterinae</taxon>
        <taxon>Diploptera</taxon>
    </lineage>
</organism>
<dbReference type="Pfam" id="PF00004">
    <property type="entry name" value="AAA"/>
    <property type="match status" value="1"/>
</dbReference>
<keyword evidence="2" id="KW-0067">ATP-binding</keyword>
<evidence type="ECO:0000313" key="5">
    <source>
        <dbReference type="Proteomes" id="UP001233999"/>
    </source>
</evidence>
<evidence type="ECO:0000313" key="4">
    <source>
        <dbReference type="EMBL" id="KAJ9577993.1"/>
    </source>
</evidence>
<dbReference type="InterPro" id="IPR003593">
    <property type="entry name" value="AAA+_ATPase"/>
</dbReference>
<dbReference type="InterPro" id="IPR050168">
    <property type="entry name" value="AAA_ATPase_domain"/>
</dbReference>
<accession>A0AAD8E5G0</accession>
<reference evidence="4" key="2">
    <citation type="submission" date="2023-05" db="EMBL/GenBank/DDBJ databases">
        <authorList>
            <person name="Fouks B."/>
        </authorList>
    </citation>
    <scope>NUCLEOTIDE SEQUENCE</scope>
    <source>
        <strain evidence="4">Stay&amp;Tobe</strain>
        <tissue evidence="4">Testes</tissue>
    </source>
</reference>